<dbReference type="Proteomes" id="UP001172101">
    <property type="component" value="Unassembled WGS sequence"/>
</dbReference>
<feature type="region of interest" description="Disordered" evidence="1">
    <location>
        <begin position="35"/>
        <end position="74"/>
    </location>
</feature>
<gene>
    <name evidence="3" type="ORF">B0T26DRAFT_267408</name>
</gene>
<dbReference type="Pfam" id="PF06985">
    <property type="entry name" value="HET"/>
    <property type="match status" value="1"/>
</dbReference>
<dbReference type="EMBL" id="JAUIRO010000004">
    <property type="protein sequence ID" value="KAK0716808.1"/>
    <property type="molecule type" value="Genomic_DNA"/>
</dbReference>
<keyword evidence="4" id="KW-1185">Reference proteome</keyword>
<name>A0AA40DZ24_9PEZI</name>
<feature type="domain" description="Heterokaryon incompatibility" evidence="2">
    <location>
        <begin position="1"/>
        <end position="41"/>
    </location>
</feature>
<accession>A0AA40DZ24</accession>
<sequence>MREIYEQAAEVIIWLGEENDDSNLAINLISRYGRRPRQAGQEQNPGGHARSLEPVPASTGGGGGTLAARLFGDV</sequence>
<evidence type="ECO:0000313" key="4">
    <source>
        <dbReference type="Proteomes" id="UP001172101"/>
    </source>
</evidence>
<protein>
    <recommendedName>
        <fullName evidence="2">Heterokaryon incompatibility domain-containing protein</fullName>
    </recommendedName>
</protein>
<dbReference type="GeneID" id="85317350"/>
<dbReference type="InterPro" id="IPR010730">
    <property type="entry name" value="HET"/>
</dbReference>
<comment type="caution">
    <text evidence="3">The sequence shown here is derived from an EMBL/GenBank/DDBJ whole genome shotgun (WGS) entry which is preliminary data.</text>
</comment>
<dbReference type="RefSeq" id="XP_060295601.1">
    <property type="nucleotide sequence ID" value="XM_060434080.1"/>
</dbReference>
<reference evidence="3" key="1">
    <citation type="submission" date="2023-06" db="EMBL/GenBank/DDBJ databases">
        <title>Genome-scale phylogeny and comparative genomics of the fungal order Sordariales.</title>
        <authorList>
            <consortium name="Lawrence Berkeley National Laboratory"/>
            <person name="Hensen N."/>
            <person name="Bonometti L."/>
            <person name="Westerberg I."/>
            <person name="Brannstrom I.O."/>
            <person name="Guillou S."/>
            <person name="Cros-Aarteil S."/>
            <person name="Calhoun S."/>
            <person name="Haridas S."/>
            <person name="Kuo A."/>
            <person name="Mondo S."/>
            <person name="Pangilinan J."/>
            <person name="Riley R."/>
            <person name="LaButti K."/>
            <person name="Andreopoulos B."/>
            <person name="Lipzen A."/>
            <person name="Chen C."/>
            <person name="Yanf M."/>
            <person name="Daum C."/>
            <person name="Ng V."/>
            <person name="Clum A."/>
            <person name="Steindorff A."/>
            <person name="Ohm R."/>
            <person name="Martin F."/>
            <person name="Silar P."/>
            <person name="Natvig D."/>
            <person name="Lalanne C."/>
            <person name="Gautier V."/>
            <person name="Ament-velasquez S.L."/>
            <person name="Kruys A."/>
            <person name="Hutchinson M.I."/>
            <person name="Powell A.J."/>
            <person name="Barry K."/>
            <person name="Miller A.N."/>
            <person name="Grigoriev I.V."/>
            <person name="Debuchy R."/>
            <person name="Gladieux P."/>
            <person name="Thoren M.H."/>
            <person name="Johannesson H."/>
        </authorList>
    </citation>
    <scope>NUCLEOTIDE SEQUENCE</scope>
    <source>
        <strain evidence="3">SMH2392-1A</strain>
    </source>
</reference>
<proteinExistence type="predicted"/>
<evidence type="ECO:0000313" key="3">
    <source>
        <dbReference type="EMBL" id="KAK0716808.1"/>
    </source>
</evidence>
<evidence type="ECO:0000256" key="1">
    <source>
        <dbReference type="SAM" id="MobiDB-lite"/>
    </source>
</evidence>
<organism evidence="3 4">
    <name type="scientific">Lasiosphaeria miniovina</name>
    <dbReference type="NCBI Taxonomy" id="1954250"/>
    <lineage>
        <taxon>Eukaryota</taxon>
        <taxon>Fungi</taxon>
        <taxon>Dikarya</taxon>
        <taxon>Ascomycota</taxon>
        <taxon>Pezizomycotina</taxon>
        <taxon>Sordariomycetes</taxon>
        <taxon>Sordariomycetidae</taxon>
        <taxon>Sordariales</taxon>
        <taxon>Lasiosphaeriaceae</taxon>
        <taxon>Lasiosphaeria</taxon>
    </lineage>
</organism>
<dbReference type="AlphaFoldDB" id="A0AA40DZ24"/>
<evidence type="ECO:0000259" key="2">
    <source>
        <dbReference type="Pfam" id="PF06985"/>
    </source>
</evidence>